<dbReference type="AlphaFoldDB" id="A0A916JWS4"/>
<comment type="caution">
    <text evidence="3">The sequence shown here is derived from an EMBL/GenBank/DDBJ whole genome shotgun (WGS) entry which is preliminary data.</text>
</comment>
<proteinExistence type="predicted"/>
<evidence type="ECO:0000313" key="3">
    <source>
        <dbReference type="EMBL" id="CAG7610912.1"/>
    </source>
</evidence>
<organism evidence="3 4">
    <name type="scientific">Paenibacillus solanacearum</name>
    <dbReference type="NCBI Taxonomy" id="2048548"/>
    <lineage>
        <taxon>Bacteria</taxon>
        <taxon>Bacillati</taxon>
        <taxon>Bacillota</taxon>
        <taxon>Bacilli</taxon>
        <taxon>Bacillales</taxon>
        <taxon>Paenibacillaceae</taxon>
        <taxon>Paenibacillus</taxon>
    </lineage>
</organism>
<dbReference type="RefSeq" id="WP_218091119.1">
    <property type="nucleotide sequence ID" value="NZ_CAJVAS010000004.1"/>
</dbReference>
<feature type="signal peptide" evidence="2">
    <location>
        <begin position="1"/>
        <end position="31"/>
    </location>
</feature>
<evidence type="ECO:0000313" key="4">
    <source>
        <dbReference type="Proteomes" id="UP000693672"/>
    </source>
</evidence>
<protein>
    <recommendedName>
        <fullName evidence="5">Extracellular solute-binding protein</fullName>
    </recommendedName>
</protein>
<name>A0A916JWS4_9BACL</name>
<accession>A0A916JWS4</accession>
<keyword evidence="4" id="KW-1185">Reference proteome</keyword>
<reference evidence="3" key="1">
    <citation type="submission" date="2021-06" db="EMBL/GenBank/DDBJ databases">
        <authorList>
            <person name="Criscuolo A."/>
        </authorList>
    </citation>
    <scope>NUCLEOTIDE SEQUENCE</scope>
    <source>
        <strain evidence="3">CIP111600</strain>
    </source>
</reference>
<sequence length="445" mass="49291">MKYMKCSVSSLLPVLAASVLLVSCSSGGANAPISPKPEAANTPPPKSSEPAKVVAYSYWQEFSDEYWDKLLIQPLKKKYPNIDLEIVKPGKNGTKKLEEMIVAGQTPDIVISDIGTAKGITDLGFNYDMTPMIKKYGLDLSKYDKSTIDYVKTFGNNGEIFSLPYSTNFIALFYNKDIFDKFGVPYPKDGVTFPEIVQLAKKLTRTDNGTQYIGFDHNSVHFLAGGITRDYFDPKTGKANISTKEWRMAYDLLSELIAIPGNRFPQDKDKITRWHNEDFYKTQIVAMSGVPNLISAGLQTVPDMNWDMTAYPVFEGYPKTAQAAGGSSLFMNPNSKVLDAAFKVVATALSQETQLVISRNGGGPVLLTKETMDAFSADLPYTKGKNVKAAFYNKQNWPKNPTVYDGNALGIAYNHSLDLYAGKDINTVIRETEEDIDKQVAQLKK</sequence>
<gene>
    <name evidence="3" type="ORF">PAESOLCIP111_01306</name>
</gene>
<dbReference type="PANTHER" id="PTHR43649">
    <property type="entry name" value="ARABINOSE-BINDING PROTEIN-RELATED"/>
    <property type="match status" value="1"/>
</dbReference>
<keyword evidence="1 2" id="KW-0732">Signal</keyword>
<dbReference type="PROSITE" id="PS51257">
    <property type="entry name" value="PROKAR_LIPOPROTEIN"/>
    <property type="match status" value="1"/>
</dbReference>
<dbReference type="EMBL" id="CAJVAS010000004">
    <property type="protein sequence ID" value="CAG7610912.1"/>
    <property type="molecule type" value="Genomic_DNA"/>
</dbReference>
<dbReference type="PANTHER" id="PTHR43649:SF33">
    <property type="entry name" value="POLYGALACTURONAN_RHAMNOGALACTURONAN-BINDING PROTEIN YTCQ"/>
    <property type="match status" value="1"/>
</dbReference>
<evidence type="ECO:0008006" key="5">
    <source>
        <dbReference type="Google" id="ProtNLM"/>
    </source>
</evidence>
<feature type="chain" id="PRO_5036677015" description="Extracellular solute-binding protein" evidence="2">
    <location>
        <begin position="32"/>
        <end position="445"/>
    </location>
</feature>
<dbReference type="InterPro" id="IPR050490">
    <property type="entry name" value="Bact_solute-bd_prot1"/>
</dbReference>
<evidence type="ECO:0000256" key="1">
    <source>
        <dbReference type="ARBA" id="ARBA00022729"/>
    </source>
</evidence>
<dbReference type="Proteomes" id="UP000693672">
    <property type="component" value="Unassembled WGS sequence"/>
</dbReference>
<evidence type="ECO:0000256" key="2">
    <source>
        <dbReference type="SAM" id="SignalP"/>
    </source>
</evidence>